<evidence type="ECO:0000313" key="2">
    <source>
        <dbReference type="Proteomes" id="UP001055439"/>
    </source>
</evidence>
<protein>
    <submittedName>
        <fullName evidence="1">Uncharacterized protein</fullName>
    </submittedName>
</protein>
<sequence>MRACYLTNVSFTPSCGWRLYMVILARPNGREPPLVLSFILSPPSELKSARLNYQDLMSQPIHPMSQMFLVLDDECWFLLTDRSIDPVYVAHLKQVNGLLEEKVLPTLTVRARH</sequence>
<gene>
    <name evidence="1" type="ORF">MUK42_35153</name>
</gene>
<dbReference type="AlphaFoldDB" id="A0A9E7KCM2"/>
<dbReference type="Proteomes" id="UP001055439">
    <property type="component" value="Chromosome 7"/>
</dbReference>
<accession>A0A9E7KCM2</accession>
<dbReference type="EMBL" id="CP097509">
    <property type="protein sequence ID" value="URE15383.1"/>
    <property type="molecule type" value="Genomic_DNA"/>
</dbReference>
<dbReference type="EMBL" id="CP097509">
    <property type="protein sequence ID" value="URE15384.1"/>
    <property type="molecule type" value="Genomic_DNA"/>
</dbReference>
<proteinExistence type="predicted"/>
<organism evidence="1 2">
    <name type="scientific">Musa troglodytarum</name>
    <name type="common">fe'i banana</name>
    <dbReference type="NCBI Taxonomy" id="320322"/>
    <lineage>
        <taxon>Eukaryota</taxon>
        <taxon>Viridiplantae</taxon>
        <taxon>Streptophyta</taxon>
        <taxon>Embryophyta</taxon>
        <taxon>Tracheophyta</taxon>
        <taxon>Spermatophyta</taxon>
        <taxon>Magnoliopsida</taxon>
        <taxon>Liliopsida</taxon>
        <taxon>Zingiberales</taxon>
        <taxon>Musaceae</taxon>
        <taxon>Musa</taxon>
    </lineage>
</organism>
<keyword evidence="2" id="KW-1185">Reference proteome</keyword>
<reference evidence="1" key="1">
    <citation type="submission" date="2022-05" db="EMBL/GenBank/DDBJ databases">
        <title>The Musa troglodytarum L. genome provides insights into the mechanism of non-climacteric behaviour and enrichment of carotenoids.</title>
        <authorList>
            <person name="Wang J."/>
        </authorList>
    </citation>
    <scope>NUCLEOTIDE SEQUENCE</scope>
    <source>
        <tissue evidence="1">Leaf</tissue>
    </source>
</reference>
<evidence type="ECO:0000313" key="1">
    <source>
        <dbReference type="EMBL" id="URE15383.1"/>
    </source>
</evidence>
<name>A0A9E7KCM2_9LILI</name>